<gene>
    <name evidence="2" type="ORF">AAFF_G00248620</name>
</gene>
<keyword evidence="3" id="KW-1185">Reference proteome</keyword>
<organism evidence="2 3">
    <name type="scientific">Aldrovandia affinis</name>
    <dbReference type="NCBI Taxonomy" id="143900"/>
    <lineage>
        <taxon>Eukaryota</taxon>
        <taxon>Metazoa</taxon>
        <taxon>Chordata</taxon>
        <taxon>Craniata</taxon>
        <taxon>Vertebrata</taxon>
        <taxon>Euteleostomi</taxon>
        <taxon>Actinopterygii</taxon>
        <taxon>Neopterygii</taxon>
        <taxon>Teleostei</taxon>
        <taxon>Notacanthiformes</taxon>
        <taxon>Halosauridae</taxon>
        <taxon>Aldrovandia</taxon>
    </lineage>
</organism>
<accession>A0AAD7W424</accession>
<reference evidence="2" key="1">
    <citation type="journal article" date="2023" name="Science">
        <title>Genome structures resolve the early diversification of teleost fishes.</title>
        <authorList>
            <person name="Parey E."/>
            <person name="Louis A."/>
            <person name="Montfort J."/>
            <person name="Bouchez O."/>
            <person name="Roques C."/>
            <person name="Iampietro C."/>
            <person name="Lluch J."/>
            <person name="Castinel A."/>
            <person name="Donnadieu C."/>
            <person name="Desvignes T."/>
            <person name="Floi Bucao C."/>
            <person name="Jouanno E."/>
            <person name="Wen M."/>
            <person name="Mejri S."/>
            <person name="Dirks R."/>
            <person name="Jansen H."/>
            <person name="Henkel C."/>
            <person name="Chen W.J."/>
            <person name="Zahm M."/>
            <person name="Cabau C."/>
            <person name="Klopp C."/>
            <person name="Thompson A.W."/>
            <person name="Robinson-Rechavi M."/>
            <person name="Braasch I."/>
            <person name="Lecointre G."/>
            <person name="Bobe J."/>
            <person name="Postlethwait J.H."/>
            <person name="Berthelot C."/>
            <person name="Roest Crollius H."/>
            <person name="Guiguen Y."/>
        </authorList>
    </citation>
    <scope>NUCLEOTIDE SEQUENCE</scope>
    <source>
        <strain evidence="2">NC1722</strain>
    </source>
</reference>
<comment type="caution">
    <text evidence="2">The sequence shown here is derived from an EMBL/GenBank/DDBJ whole genome shotgun (WGS) entry which is preliminary data.</text>
</comment>
<dbReference type="EMBL" id="JAINUG010000332">
    <property type="protein sequence ID" value="KAJ8378067.1"/>
    <property type="molecule type" value="Genomic_DNA"/>
</dbReference>
<name>A0AAD7W424_9TELE</name>
<evidence type="ECO:0000313" key="2">
    <source>
        <dbReference type="EMBL" id="KAJ8378067.1"/>
    </source>
</evidence>
<dbReference type="Proteomes" id="UP001221898">
    <property type="component" value="Unassembled WGS sequence"/>
</dbReference>
<feature type="region of interest" description="Disordered" evidence="1">
    <location>
        <begin position="1"/>
        <end position="31"/>
    </location>
</feature>
<evidence type="ECO:0000313" key="3">
    <source>
        <dbReference type="Proteomes" id="UP001221898"/>
    </source>
</evidence>
<evidence type="ECO:0000256" key="1">
    <source>
        <dbReference type="SAM" id="MobiDB-lite"/>
    </source>
</evidence>
<protein>
    <submittedName>
        <fullName evidence="2">Uncharacterized protein</fullName>
    </submittedName>
</protein>
<dbReference type="AlphaFoldDB" id="A0AAD7W424"/>
<proteinExistence type="predicted"/>
<sequence>MADPALGGLGPPSPPRAFHESLPAPRHRPEQRPARFRLAETPASLQGLGEALRFAETITLRNNRQIVLREAASEPSSCPLAQWNSAVDLGCALTLVILGRTRTLAGPVVSEHRLVQEAGRHVVPFMGAMAPAFSWCVSPIAVEHHTDSAIAISPSICSL</sequence>